<sequence>MSSLAVTTLGAGGARPSGADLSADLARSRSESDAGVLVLLPSLGTAAAALWKPVAELLPAAVTVLAVDLPGHGSSPPVAPRAGTVLTIEEMAEAVLTTVRAVLPEEARALTVAGDSVGGAIALRLALDHPETVERAAVFCSGAKIGEAQAWEERAALVEREGTATQVAGSRQRWFAPGFADRRPAAEAELIRTLLEADRFSYAAVCRGLAAFDVRERLQHVRVPLLAVAGAEDSPTPPAGLRALADGVPRGRYCEVPRTAHLVPAEAPETTAELLMEFMREGRPGRV</sequence>
<comment type="caution">
    <text evidence="3">The sequence shown here is derived from an EMBL/GenBank/DDBJ whole genome shotgun (WGS) entry which is preliminary data.</text>
</comment>
<dbReference type="Proteomes" id="UP001500984">
    <property type="component" value="Unassembled WGS sequence"/>
</dbReference>
<reference evidence="3 4" key="1">
    <citation type="journal article" date="2019" name="Int. J. Syst. Evol. Microbiol.">
        <title>The Global Catalogue of Microorganisms (GCM) 10K type strain sequencing project: providing services to taxonomists for standard genome sequencing and annotation.</title>
        <authorList>
            <consortium name="The Broad Institute Genomics Platform"/>
            <consortium name="The Broad Institute Genome Sequencing Center for Infectious Disease"/>
            <person name="Wu L."/>
            <person name="Ma J."/>
        </authorList>
    </citation>
    <scope>NUCLEOTIDE SEQUENCE [LARGE SCALE GENOMIC DNA]</scope>
    <source>
        <strain evidence="3 4">JCM 15900</strain>
    </source>
</reference>
<dbReference type="RefSeq" id="WP_344337677.1">
    <property type="nucleotide sequence ID" value="NZ_BAAAPZ010000012.1"/>
</dbReference>
<dbReference type="InterPro" id="IPR050266">
    <property type="entry name" value="AB_hydrolase_sf"/>
</dbReference>
<dbReference type="PANTHER" id="PTHR43798">
    <property type="entry name" value="MONOACYLGLYCEROL LIPASE"/>
    <property type="match status" value="1"/>
</dbReference>
<keyword evidence="4" id="KW-1185">Reference proteome</keyword>
<evidence type="ECO:0000259" key="2">
    <source>
        <dbReference type="Pfam" id="PF12697"/>
    </source>
</evidence>
<proteinExistence type="predicted"/>
<dbReference type="InterPro" id="IPR000073">
    <property type="entry name" value="AB_hydrolase_1"/>
</dbReference>
<dbReference type="EMBL" id="BAAAPZ010000012">
    <property type="protein sequence ID" value="GAA2102358.1"/>
    <property type="molecule type" value="Genomic_DNA"/>
</dbReference>
<evidence type="ECO:0000256" key="1">
    <source>
        <dbReference type="SAM" id="MobiDB-lite"/>
    </source>
</evidence>
<dbReference type="PRINTS" id="PR00111">
    <property type="entry name" value="ABHYDROLASE"/>
</dbReference>
<dbReference type="Gene3D" id="3.40.50.1820">
    <property type="entry name" value="alpha/beta hydrolase"/>
    <property type="match status" value="1"/>
</dbReference>
<name>A0ABN2X303_9MICO</name>
<dbReference type="SUPFAM" id="SSF53474">
    <property type="entry name" value="alpha/beta-Hydrolases"/>
    <property type="match status" value="1"/>
</dbReference>
<organism evidence="3 4">
    <name type="scientific">Brevibacterium salitolerans</name>
    <dbReference type="NCBI Taxonomy" id="1403566"/>
    <lineage>
        <taxon>Bacteria</taxon>
        <taxon>Bacillati</taxon>
        <taxon>Actinomycetota</taxon>
        <taxon>Actinomycetes</taxon>
        <taxon>Micrococcales</taxon>
        <taxon>Brevibacteriaceae</taxon>
        <taxon>Brevibacterium</taxon>
    </lineage>
</organism>
<feature type="domain" description="AB hydrolase-1" evidence="2">
    <location>
        <begin position="37"/>
        <end position="273"/>
    </location>
</feature>
<evidence type="ECO:0000313" key="4">
    <source>
        <dbReference type="Proteomes" id="UP001500984"/>
    </source>
</evidence>
<dbReference type="InterPro" id="IPR029058">
    <property type="entry name" value="AB_hydrolase_fold"/>
</dbReference>
<evidence type="ECO:0000313" key="3">
    <source>
        <dbReference type="EMBL" id="GAA2102358.1"/>
    </source>
</evidence>
<dbReference type="Pfam" id="PF12697">
    <property type="entry name" value="Abhydrolase_6"/>
    <property type="match status" value="1"/>
</dbReference>
<feature type="region of interest" description="Disordered" evidence="1">
    <location>
        <begin position="1"/>
        <end position="21"/>
    </location>
</feature>
<accession>A0ABN2X303</accession>
<gene>
    <name evidence="3" type="ORF">GCM10009823_25810</name>
</gene>
<protein>
    <recommendedName>
        <fullName evidence="2">AB hydrolase-1 domain-containing protein</fullName>
    </recommendedName>
</protein>